<name>A0A6B8RC23_9BACL</name>
<dbReference type="OrthoDB" id="5432776at2"/>
<dbReference type="Proteomes" id="UP000426246">
    <property type="component" value="Chromosome"/>
</dbReference>
<sequence>MQRFEYKTVIFSHKGLIKTKFDMDDELNKLGNEGWELVAMVTPVSGMGSSLELFATFKRILL</sequence>
<evidence type="ECO:0000313" key="2">
    <source>
        <dbReference type="Proteomes" id="UP000426246"/>
    </source>
</evidence>
<accession>A0A6B8RC23</accession>
<evidence type="ECO:0000313" key="1">
    <source>
        <dbReference type="EMBL" id="QGQ93889.1"/>
    </source>
</evidence>
<keyword evidence="2" id="KW-1185">Reference proteome</keyword>
<proteinExistence type="predicted"/>
<dbReference type="EMBL" id="CP034235">
    <property type="protein sequence ID" value="QGQ93889.1"/>
    <property type="molecule type" value="Genomic_DNA"/>
</dbReference>
<dbReference type="InterPro" id="IPR025234">
    <property type="entry name" value="YjzH-like"/>
</dbReference>
<organism evidence="1 2">
    <name type="scientific">Paenibacillus psychroresistens</name>
    <dbReference type="NCBI Taxonomy" id="1778678"/>
    <lineage>
        <taxon>Bacteria</taxon>
        <taxon>Bacillati</taxon>
        <taxon>Bacillota</taxon>
        <taxon>Bacilli</taxon>
        <taxon>Bacillales</taxon>
        <taxon>Paenibacillaceae</taxon>
        <taxon>Paenibacillus</taxon>
    </lineage>
</organism>
<reference evidence="2" key="1">
    <citation type="submission" date="2018-11" db="EMBL/GenBank/DDBJ databases">
        <title>Complete genome sequence of Paenibacillus sp. ML311-T8.</title>
        <authorList>
            <person name="Nam Y.-D."/>
            <person name="Kang J."/>
            <person name="Chung W.-H."/>
            <person name="Park Y.S."/>
        </authorList>
    </citation>
    <scope>NUCLEOTIDE SEQUENCE [LARGE SCALE GENOMIC DNA]</scope>
    <source>
        <strain evidence="2">ML311-T8</strain>
    </source>
</reference>
<dbReference type="Pfam" id="PF13783">
    <property type="entry name" value="DUF4177"/>
    <property type="match status" value="1"/>
</dbReference>
<dbReference type="KEGG" id="ppsc:EHS13_02685"/>
<dbReference type="AlphaFoldDB" id="A0A6B8RC23"/>
<dbReference type="RefSeq" id="WP_155698886.1">
    <property type="nucleotide sequence ID" value="NZ_CP034235.1"/>
</dbReference>
<protein>
    <submittedName>
        <fullName evidence="1">DUF4177 domain-containing protein</fullName>
    </submittedName>
</protein>
<gene>
    <name evidence="1" type="ORF">EHS13_02685</name>
</gene>